<keyword evidence="1" id="KW-1133">Transmembrane helix</keyword>
<dbReference type="AlphaFoldDB" id="A0A3D9FG18"/>
<dbReference type="RefSeq" id="WP_116236081.1">
    <property type="nucleotide sequence ID" value="NZ_QRDP01000004.1"/>
</dbReference>
<dbReference type="NCBIfam" id="NF033565">
    <property type="entry name" value="trans_MerF"/>
    <property type="match status" value="1"/>
</dbReference>
<protein>
    <submittedName>
        <fullName evidence="2">Mercuric ion transport protein</fullName>
    </submittedName>
</protein>
<accession>A0A3D9FG18</accession>
<name>A0A3D9FG18_9SPHN</name>
<dbReference type="OrthoDB" id="574313at2"/>
<evidence type="ECO:0000256" key="1">
    <source>
        <dbReference type="SAM" id="Phobius"/>
    </source>
</evidence>
<evidence type="ECO:0000313" key="3">
    <source>
        <dbReference type="Proteomes" id="UP000256310"/>
    </source>
</evidence>
<dbReference type="Gene3D" id="1.10.287.910">
    <property type="entry name" value="bacterial mercury transporter, merf"/>
    <property type="match status" value="1"/>
</dbReference>
<feature type="transmembrane region" description="Helical" evidence="1">
    <location>
        <begin position="44"/>
        <end position="62"/>
    </location>
</feature>
<dbReference type="InterPro" id="IPR021091">
    <property type="entry name" value="Mercury_ion_transport_MerF"/>
</dbReference>
<evidence type="ECO:0000313" key="2">
    <source>
        <dbReference type="EMBL" id="RED16703.1"/>
    </source>
</evidence>
<keyword evidence="1" id="KW-0472">Membrane</keyword>
<comment type="caution">
    <text evidence="2">The sequence shown here is derived from an EMBL/GenBank/DDBJ whole genome shotgun (WGS) entry which is preliminary data.</text>
</comment>
<dbReference type="Proteomes" id="UP000256310">
    <property type="component" value="Unassembled WGS sequence"/>
</dbReference>
<dbReference type="EMBL" id="QRDP01000004">
    <property type="protein sequence ID" value="RED16703.1"/>
    <property type="molecule type" value="Genomic_DNA"/>
</dbReference>
<dbReference type="GO" id="GO:0016020">
    <property type="term" value="C:membrane"/>
    <property type="evidence" value="ECO:0007669"/>
    <property type="project" value="InterPro"/>
</dbReference>
<organism evidence="2 3">
    <name type="scientific">Parasphingopyxis lamellibrachiae</name>
    <dbReference type="NCBI Taxonomy" id="680125"/>
    <lineage>
        <taxon>Bacteria</taxon>
        <taxon>Pseudomonadati</taxon>
        <taxon>Pseudomonadota</taxon>
        <taxon>Alphaproteobacteria</taxon>
        <taxon>Sphingomonadales</taxon>
        <taxon>Sphingomonadaceae</taxon>
        <taxon>Parasphingopyxis</taxon>
    </lineage>
</organism>
<proteinExistence type="predicted"/>
<dbReference type="Pfam" id="PF11431">
    <property type="entry name" value="Transport_MerF"/>
    <property type="match status" value="1"/>
</dbReference>
<reference evidence="2 3" key="1">
    <citation type="submission" date="2018-07" db="EMBL/GenBank/DDBJ databases">
        <title>Genomic Encyclopedia of Type Strains, Phase IV (KMG-IV): sequencing the most valuable type-strain genomes for metagenomic binning, comparative biology and taxonomic classification.</title>
        <authorList>
            <person name="Goeker M."/>
        </authorList>
    </citation>
    <scope>NUCLEOTIDE SEQUENCE [LARGE SCALE GENOMIC DNA]</scope>
    <source>
        <strain evidence="2 3">DSM 26725</strain>
    </source>
</reference>
<feature type="transmembrane region" description="Helical" evidence="1">
    <location>
        <begin position="12"/>
        <end position="38"/>
    </location>
</feature>
<keyword evidence="3" id="KW-1185">Reference proteome</keyword>
<sequence length="69" mass="7322">MNDKVLLKMGVIGAVIAAICCATPLLVIILGTAGLSAWLLWLDYTVFAALILFSGLIVFALMKLRNAGE</sequence>
<gene>
    <name evidence="2" type="ORF">DFR46_1731</name>
</gene>
<keyword evidence="1" id="KW-0812">Transmembrane</keyword>